<protein>
    <submittedName>
        <fullName evidence="1">Uncharacterized protein</fullName>
    </submittedName>
</protein>
<gene>
    <name evidence="1" type="ORF">METZ01_LOCUS289610</name>
</gene>
<dbReference type="EMBL" id="UINC01087416">
    <property type="protein sequence ID" value="SVC36756.1"/>
    <property type="molecule type" value="Genomic_DNA"/>
</dbReference>
<sequence>MIKRREFIKNIAVISAVSHIPKSYAAIQDTPAISITGEEIILNRSDILELIF</sequence>
<organism evidence="1">
    <name type="scientific">marine metagenome</name>
    <dbReference type="NCBI Taxonomy" id="408172"/>
    <lineage>
        <taxon>unclassified sequences</taxon>
        <taxon>metagenomes</taxon>
        <taxon>ecological metagenomes</taxon>
    </lineage>
</organism>
<dbReference type="AlphaFoldDB" id="A0A382LJJ1"/>
<feature type="non-terminal residue" evidence="1">
    <location>
        <position position="52"/>
    </location>
</feature>
<proteinExistence type="predicted"/>
<accession>A0A382LJJ1</accession>
<evidence type="ECO:0000313" key="1">
    <source>
        <dbReference type="EMBL" id="SVC36756.1"/>
    </source>
</evidence>
<reference evidence="1" key="1">
    <citation type="submission" date="2018-05" db="EMBL/GenBank/DDBJ databases">
        <authorList>
            <person name="Lanie J.A."/>
            <person name="Ng W.-L."/>
            <person name="Kazmierczak K.M."/>
            <person name="Andrzejewski T.M."/>
            <person name="Davidsen T.M."/>
            <person name="Wayne K.J."/>
            <person name="Tettelin H."/>
            <person name="Glass J.I."/>
            <person name="Rusch D."/>
            <person name="Podicherti R."/>
            <person name="Tsui H.-C.T."/>
            <person name="Winkler M.E."/>
        </authorList>
    </citation>
    <scope>NUCLEOTIDE SEQUENCE</scope>
</reference>
<name>A0A382LJJ1_9ZZZZ</name>